<comment type="caution">
    <text evidence="6">The sequence shown here is derived from an EMBL/GenBank/DDBJ whole genome shotgun (WGS) entry which is preliminary data.</text>
</comment>
<evidence type="ECO:0000256" key="4">
    <source>
        <dbReference type="PROSITE-ProRule" id="PRU01161"/>
    </source>
</evidence>
<dbReference type="InterPro" id="IPR050301">
    <property type="entry name" value="NTE"/>
</dbReference>
<keyword evidence="2 4" id="KW-0442">Lipid degradation</keyword>
<dbReference type="EMBL" id="JAUPBM010000028">
    <property type="protein sequence ID" value="MDO7019859.1"/>
    <property type="molecule type" value="Genomic_DNA"/>
</dbReference>
<protein>
    <submittedName>
        <fullName evidence="6">Patatin-like phospholipase family protein</fullName>
    </submittedName>
</protein>
<feature type="domain" description="PNPLA" evidence="5">
    <location>
        <begin position="6"/>
        <end position="183"/>
    </location>
</feature>
<dbReference type="PROSITE" id="PS51635">
    <property type="entry name" value="PNPLA"/>
    <property type="match status" value="1"/>
</dbReference>
<keyword evidence="3 4" id="KW-0443">Lipid metabolism</keyword>
<dbReference type="PANTHER" id="PTHR14226:SF29">
    <property type="entry name" value="NEUROPATHY TARGET ESTERASE SWS"/>
    <property type="match status" value="1"/>
</dbReference>
<dbReference type="Proteomes" id="UP001175147">
    <property type="component" value="Unassembled WGS sequence"/>
</dbReference>
<keyword evidence="1 4" id="KW-0378">Hydrolase</keyword>
<reference evidence="6" key="1">
    <citation type="submission" date="2023-07" db="EMBL/GenBank/DDBJ databases">
        <title>Mucosal microbiota of week-old chicken and adult hens.</title>
        <authorList>
            <person name="Volf J."/>
            <person name="Karasova D."/>
            <person name="Crhanova M."/>
            <person name="Faldynova M."/>
            <person name="Prikrylova H."/>
            <person name="Zeman M."/>
            <person name="Babak V."/>
            <person name="Rajova J."/>
            <person name="Rychlik I."/>
        </authorList>
    </citation>
    <scope>NUCLEOTIDE SEQUENCE</scope>
    <source>
        <strain evidence="6">ET902</strain>
    </source>
</reference>
<feature type="active site" description="Proton acceptor" evidence="4">
    <location>
        <position position="170"/>
    </location>
</feature>
<organism evidence="6 7">
    <name type="scientific">Brachyspira innocens</name>
    <dbReference type="NCBI Taxonomy" id="13264"/>
    <lineage>
        <taxon>Bacteria</taxon>
        <taxon>Pseudomonadati</taxon>
        <taxon>Spirochaetota</taxon>
        <taxon>Spirochaetia</taxon>
        <taxon>Brachyspirales</taxon>
        <taxon>Brachyspiraceae</taxon>
        <taxon>Brachyspira</taxon>
    </lineage>
</organism>
<comment type="caution">
    <text evidence="4">Lacks conserved residue(s) required for the propagation of feature annotation.</text>
</comment>
<proteinExistence type="predicted"/>
<feature type="active site" description="Nucleophile" evidence="4">
    <location>
        <position position="41"/>
    </location>
</feature>
<evidence type="ECO:0000256" key="1">
    <source>
        <dbReference type="ARBA" id="ARBA00022801"/>
    </source>
</evidence>
<dbReference type="SUPFAM" id="SSF52151">
    <property type="entry name" value="FabD/lysophospholipase-like"/>
    <property type="match status" value="1"/>
</dbReference>
<gene>
    <name evidence="6" type="ORF">Q5M86_03615</name>
</gene>
<keyword evidence="7" id="KW-1185">Reference proteome</keyword>
<sequence>MKKLGLVLGGGGGRGAYHIGVWKYLIESGIYDKVSAISGDSVGALNSCLFAMNNYNMAEKVWKEEIKTKILTAKKLKEYFKINKSSLFGIFSREGLIEIIDKYIDLNIISNYHFNIYASSSEYKAPFFIKPKYFKLNGNSNERIKKILLATSALIAVFPIENIDNHFYLDGYYTDDCPISPLYDYEDCTDIIVVHLDKRKHVKRKDNINVYEIYPSKNLGNFFNGVLDFSPEGASRRIEQGYNDAKNYLSFMESKNNV</sequence>
<dbReference type="InterPro" id="IPR002641">
    <property type="entry name" value="PNPLA_dom"/>
</dbReference>
<feature type="short sequence motif" description="GXSXG" evidence="4">
    <location>
        <begin position="39"/>
        <end position="43"/>
    </location>
</feature>
<accession>A0ABT8YVC6</accession>
<dbReference type="Gene3D" id="3.40.1090.10">
    <property type="entry name" value="Cytosolic phospholipase A2 catalytic domain"/>
    <property type="match status" value="1"/>
</dbReference>
<dbReference type="Pfam" id="PF01734">
    <property type="entry name" value="Patatin"/>
    <property type="match status" value="1"/>
</dbReference>
<evidence type="ECO:0000259" key="5">
    <source>
        <dbReference type="PROSITE" id="PS51635"/>
    </source>
</evidence>
<dbReference type="RefSeq" id="WP_304386088.1">
    <property type="nucleotide sequence ID" value="NZ_JAUPBL010000122.1"/>
</dbReference>
<evidence type="ECO:0000256" key="2">
    <source>
        <dbReference type="ARBA" id="ARBA00022963"/>
    </source>
</evidence>
<evidence type="ECO:0000313" key="7">
    <source>
        <dbReference type="Proteomes" id="UP001175147"/>
    </source>
</evidence>
<dbReference type="PANTHER" id="PTHR14226">
    <property type="entry name" value="NEUROPATHY TARGET ESTERASE/SWISS CHEESE D.MELANOGASTER"/>
    <property type="match status" value="1"/>
</dbReference>
<evidence type="ECO:0000256" key="3">
    <source>
        <dbReference type="ARBA" id="ARBA00023098"/>
    </source>
</evidence>
<feature type="short sequence motif" description="GXGXXG" evidence="4">
    <location>
        <begin position="10"/>
        <end position="15"/>
    </location>
</feature>
<evidence type="ECO:0000313" key="6">
    <source>
        <dbReference type="EMBL" id="MDO7019859.1"/>
    </source>
</evidence>
<name>A0ABT8YVC6_9SPIR</name>
<dbReference type="InterPro" id="IPR016035">
    <property type="entry name" value="Acyl_Trfase/lysoPLipase"/>
</dbReference>